<evidence type="ECO:0000313" key="3">
    <source>
        <dbReference type="EMBL" id="OIJ22013.1"/>
    </source>
</evidence>
<dbReference type="PANTHER" id="PTHR41328:SF2">
    <property type="entry name" value="TERMINASE SMALL SUBUNIT"/>
    <property type="match status" value="1"/>
</dbReference>
<dbReference type="EMBL" id="MLQS01000001">
    <property type="protein sequence ID" value="OIJ22013.1"/>
    <property type="molecule type" value="Genomic_DNA"/>
</dbReference>
<name>A0A1S2MC41_9BACI</name>
<organism evidence="3 4">
    <name type="scientific">Anaerobacillus alkalidiazotrophicus</name>
    <dbReference type="NCBI Taxonomy" id="472963"/>
    <lineage>
        <taxon>Bacteria</taxon>
        <taxon>Bacillati</taxon>
        <taxon>Bacillota</taxon>
        <taxon>Bacilli</taxon>
        <taxon>Bacillales</taxon>
        <taxon>Bacillaceae</taxon>
        <taxon>Anaerobacillus</taxon>
    </lineage>
</organism>
<dbReference type="PANTHER" id="PTHR41328">
    <property type="entry name" value="TERMINASE SMALL SUBUNIT-RELATED"/>
    <property type="match status" value="1"/>
</dbReference>
<evidence type="ECO:0000313" key="4">
    <source>
        <dbReference type="Proteomes" id="UP000180057"/>
    </source>
</evidence>
<dbReference type="InterPro" id="IPR005335">
    <property type="entry name" value="Terminase_ssu"/>
</dbReference>
<dbReference type="GO" id="GO:0051276">
    <property type="term" value="P:chromosome organization"/>
    <property type="evidence" value="ECO:0007669"/>
    <property type="project" value="InterPro"/>
</dbReference>
<gene>
    <name evidence="3" type="ORF">BKP45_04875</name>
</gene>
<keyword evidence="2" id="KW-0231">Viral genome packaging</keyword>
<dbReference type="RefSeq" id="WP_071388583.1">
    <property type="nucleotide sequence ID" value="NZ_MLQS01000001.1"/>
</dbReference>
<dbReference type="AlphaFoldDB" id="A0A1S2MC41"/>
<protein>
    <recommendedName>
        <fullName evidence="5">Terminase small subunit</fullName>
    </recommendedName>
</protein>
<evidence type="ECO:0008006" key="5">
    <source>
        <dbReference type="Google" id="ProtNLM"/>
    </source>
</evidence>
<sequence length="165" mass="18209">MENLTPKQQRFIEEYLVDLNGSAAAVRAGYSIKTSRVIAAELLTKPNIQAAIKEQMDAAAMRNQVTVDDIVQQLAKIAFADIKDFVSWDEQGNVQVKAAAEVDGTVISEISSIDTQNGKNFKFRRNDQLKALELLSRHLGMLIDRKEITGANGGSIEIKFVEPSD</sequence>
<dbReference type="Pfam" id="PF03592">
    <property type="entry name" value="Terminase_2"/>
    <property type="match status" value="1"/>
</dbReference>
<dbReference type="InterPro" id="IPR038713">
    <property type="entry name" value="Terminase_Gp1_N_sf"/>
</dbReference>
<keyword evidence="1" id="KW-1188">Viral release from host cell</keyword>
<comment type="caution">
    <text evidence="3">The sequence shown here is derived from an EMBL/GenBank/DDBJ whole genome shotgun (WGS) entry which is preliminary data.</text>
</comment>
<reference evidence="3 4" key="1">
    <citation type="submission" date="2016-10" db="EMBL/GenBank/DDBJ databases">
        <title>Draft genome sequences of four alkaliphilic bacteria belonging to the Anaerobacillus genus.</title>
        <authorList>
            <person name="Bassil N.M."/>
            <person name="Lloyd J.R."/>
        </authorList>
    </citation>
    <scope>NUCLEOTIDE SEQUENCE [LARGE SCALE GENOMIC DNA]</scope>
    <source>
        <strain evidence="3 4">DSM 22531</strain>
    </source>
</reference>
<evidence type="ECO:0000256" key="2">
    <source>
        <dbReference type="ARBA" id="ARBA00023219"/>
    </source>
</evidence>
<proteinExistence type="predicted"/>
<dbReference type="Gene3D" id="1.10.10.1400">
    <property type="entry name" value="Terminase, small subunit, N-terminal DNA-binding domain, HTH motif"/>
    <property type="match status" value="1"/>
</dbReference>
<dbReference type="InterPro" id="IPR052404">
    <property type="entry name" value="SPP1-like_terminase"/>
</dbReference>
<dbReference type="Proteomes" id="UP000180057">
    <property type="component" value="Unassembled WGS sequence"/>
</dbReference>
<evidence type="ECO:0000256" key="1">
    <source>
        <dbReference type="ARBA" id="ARBA00022612"/>
    </source>
</evidence>
<dbReference type="OrthoDB" id="7358785at2"/>
<dbReference type="STRING" id="472963.BKP45_04875"/>
<accession>A0A1S2MC41</accession>
<keyword evidence="4" id="KW-1185">Reference proteome</keyword>